<feature type="signal peptide" evidence="1">
    <location>
        <begin position="1"/>
        <end position="21"/>
    </location>
</feature>
<evidence type="ECO:0000256" key="1">
    <source>
        <dbReference type="SAM" id="SignalP"/>
    </source>
</evidence>
<feature type="chain" id="PRO_5021866925" description="Secreted protein" evidence="1">
    <location>
        <begin position="22"/>
        <end position="149"/>
    </location>
</feature>
<evidence type="ECO:0000313" key="3">
    <source>
        <dbReference type="Proteomes" id="UP000316270"/>
    </source>
</evidence>
<name>A0A517LBN7_9PEZI</name>
<protein>
    <recommendedName>
        <fullName evidence="4">Secreted protein</fullName>
    </recommendedName>
</protein>
<evidence type="ECO:0000313" key="2">
    <source>
        <dbReference type="EMBL" id="QDS73045.1"/>
    </source>
</evidence>
<dbReference type="OrthoDB" id="10427292at2759"/>
<organism evidence="2 3">
    <name type="scientific">Venturia effusa</name>
    <dbReference type="NCBI Taxonomy" id="50376"/>
    <lineage>
        <taxon>Eukaryota</taxon>
        <taxon>Fungi</taxon>
        <taxon>Dikarya</taxon>
        <taxon>Ascomycota</taxon>
        <taxon>Pezizomycotina</taxon>
        <taxon>Dothideomycetes</taxon>
        <taxon>Pleosporomycetidae</taxon>
        <taxon>Venturiales</taxon>
        <taxon>Venturiaceae</taxon>
        <taxon>Venturia</taxon>
    </lineage>
</organism>
<dbReference type="Proteomes" id="UP000316270">
    <property type="component" value="Chromosome 8"/>
</dbReference>
<sequence>MHVTSYLLAPLLTAAPASVYAHGCQHFETVYHVSCDSRGTCQSKGLDSHKYQLKQNKDAWEAWAKIEGNGGYCGGKCEEPVNIKPAGTDGTGTSWAIRCRAARMHKAWASGPPSPIGDIQRIDNYQCNVHCKYKDCYFDYGVCHPGEEY</sequence>
<reference evidence="2 3" key="1">
    <citation type="submission" date="2019-07" db="EMBL/GenBank/DDBJ databases">
        <title>Finished genome of Venturia effusa.</title>
        <authorList>
            <person name="Young C.A."/>
            <person name="Cox M.P."/>
            <person name="Ganley A.R.D."/>
            <person name="David W.J."/>
        </authorList>
    </citation>
    <scope>NUCLEOTIDE SEQUENCE [LARGE SCALE GENOMIC DNA]</scope>
    <source>
        <strain evidence="3">albino</strain>
    </source>
</reference>
<evidence type="ECO:0008006" key="4">
    <source>
        <dbReference type="Google" id="ProtNLM"/>
    </source>
</evidence>
<dbReference type="EMBL" id="CP042192">
    <property type="protein sequence ID" value="QDS73045.1"/>
    <property type="molecule type" value="Genomic_DNA"/>
</dbReference>
<dbReference type="AlphaFoldDB" id="A0A517LBN7"/>
<accession>A0A517LBN7</accession>
<keyword evidence="3" id="KW-1185">Reference proteome</keyword>
<proteinExistence type="predicted"/>
<keyword evidence="1" id="KW-0732">Signal</keyword>
<gene>
    <name evidence="2" type="ORF">FKW77_009384</name>
</gene>